<dbReference type="Gene3D" id="1.10.510.10">
    <property type="entry name" value="Transferase(Phosphotransferase) domain 1"/>
    <property type="match status" value="2"/>
</dbReference>
<dbReference type="InterPro" id="IPR001245">
    <property type="entry name" value="Ser-Thr/Tyr_kinase_cat_dom"/>
</dbReference>
<protein>
    <recommendedName>
        <fullName evidence="2">Protein kinase domain-containing protein</fullName>
    </recommendedName>
</protein>
<dbReference type="InterPro" id="IPR011009">
    <property type="entry name" value="Kinase-like_dom_sf"/>
</dbReference>
<evidence type="ECO:0000259" key="2">
    <source>
        <dbReference type="PROSITE" id="PS50011"/>
    </source>
</evidence>
<keyword evidence="4" id="KW-1185">Reference proteome</keyword>
<accession>A0ABP0UAW7</accession>
<sequence>MDNLSAVDHENVVSLLGYCLEHGEKILILEYMRNGTVRDKLYGTQQAQENPMKWNTRLDIAVNAARGLAHLHGDASHVLTRVKGTFGYIDPIFASTGQLTKKSDVYSFGIVLLELICGCSYLSKDYVHIREKAKLHMQQHGRIDGLIDKALENNFNNIESIWKVAEIALRSIEDSEAARPTMQQVVEGLERAIEIETNSSTRASGTHFFDAVSNMPDSNSASAGETTGGTVDPSQVPT</sequence>
<gene>
    <name evidence="3" type="ORF">CSSPTR1EN2_LOCUS12257</name>
</gene>
<dbReference type="PROSITE" id="PS50011">
    <property type="entry name" value="PROTEIN_KINASE_DOM"/>
    <property type="match status" value="1"/>
</dbReference>
<dbReference type="InterPro" id="IPR051824">
    <property type="entry name" value="LRR_Rcpt-Like_S/T_Kinase"/>
</dbReference>
<evidence type="ECO:0000313" key="4">
    <source>
        <dbReference type="Proteomes" id="UP001497512"/>
    </source>
</evidence>
<feature type="compositionally biased region" description="Polar residues" evidence="1">
    <location>
        <begin position="215"/>
        <end position="238"/>
    </location>
</feature>
<organism evidence="3 4">
    <name type="scientific">Sphagnum troendelagicum</name>
    <dbReference type="NCBI Taxonomy" id="128251"/>
    <lineage>
        <taxon>Eukaryota</taxon>
        <taxon>Viridiplantae</taxon>
        <taxon>Streptophyta</taxon>
        <taxon>Embryophyta</taxon>
        <taxon>Bryophyta</taxon>
        <taxon>Sphagnophytina</taxon>
        <taxon>Sphagnopsida</taxon>
        <taxon>Sphagnales</taxon>
        <taxon>Sphagnaceae</taxon>
        <taxon>Sphagnum</taxon>
    </lineage>
</organism>
<dbReference type="PANTHER" id="PTHR48006:SF100">
    <property type="entry name" value="LRR RECEPTOR-LIKE SERINE_THREONINE-KINASE-RELATED"/>
    <property type="match status" value="1"/>
</dbReference>
<dbReference type="SUPFAM" id="SSF56112">
    <property type="entry name" value="Protein kinase-like (PK-like)"/>
    <property type="match status" value="1"/>
</dbReference>
<evidence type="ECO:0000313" key="3">
    <source>
        <dbReference type="EMBL" id="CAK9214489.1"/>
    </source>
</evidence>
<name>A0ABP0UAW7_9BRYO</name>
<feature type="region of interest" description="Disordered" evidence="1">
    <location>
        <begin position="213"/>
        <end position="238"/>
    </location>
</feature>
<dbReference type="InterPro" id="IPR000719">
    <property type="entry name" value="Prot_kinase_dom"/>
</dbReference>
<dbReference type="Pfam" id="PF07714">
    <property type="entry name" value="PK_Tyr_Ser-Thr"/>
    <property type="match status" value="2"/>
</dbReference>
<feature type="domain" description="Protein kinase" evidence="2">
    <location>
        <begin position="1"/>
        <end position="238"/>
    </location>
</feature>
<evidence type="ECO:0000256" key="1">
    <source>
        <dbReference type="SAM" id="MobiDB-lite"/>
    </source>
</evidence>
<dbReference type="Proteomes" id="UP001497512">
    <property type="component" value="Chromosome 2"/>
</dbReference>
<reference evidence="3" key="1">
    <citation type="submission" date="2024-02" db="EMBL/GenBank/DDBJ databases">
        <authorList>
            <consortium name="ELIXIR-Norway"/>
            <consortium name="Elixir Norway"/>
        </authorList>
    </citation>
    <scope>NUCLEOTIDE SEQUENCE</scope>
</reference>
<dbReference type="PANTHER" id="PTHR48006">
    <property type="entry name" value="LEUCINE-RICH REPEAT-CONTAINING PROTEIN DDB_G0281931-RELATED"/>
    <property type="match status" value="1"/>
</dbReference>
<dbReference type="EMBL" id="OZ019894">
    <property type="protein sequence ID" value="CAK9214489.1"/>
    <property type="molecule type" value="Genomic_DNA"/>
</dbReference>
<proteinExistence type="predicted"/>